<dbReference type="AlphaFoldDB" id="A0A6C0VG26"/>
<feature type="domain" description="Restriction endonuclease type I HsdR N-terminal" evidence="1">
    <location>
        <begin position="52"/>
        <end position="129"/>
    </location>
</feature>
<dbReference type="EMBL" id="CP042908">
    <property type="protein sequence ID" value="QIB90399.1"/>
    <property type="molecule type" value="Genomic_DNA"/>
</dbReference>
<dbReference type="Pfam" id="PF04313">
    <property type="entry name" value="HSDR_N"/>
    <property type="match status" value="1"/>
</dbReference>
<organism evidence="2 3">
    <name type="scientific">Methanosarcina mazei</name>
    <name type="common">Methanosarcina frisia</name>
    <dbReference type="NCBI Taxonomy" id="2209"/>
    <lineage>
        <taxon>Archaea</taxon>
        <taxon>Methanobacteriati</taxon>
        <taxon>Methanobacteriota</taxon>
        <taxon>Stenosarchaea group</taxon>
        <taxon>Methanomicrobia</taxon>
        <taxon>Methanosarcinales</taxon>
        <taxon>Methanosarcinaceae</taxon>
        <taxon>Methanosarcina</taxon>
    </lineage>
</organism>
<accession>A0A6C0VG26</accession>
<proteinExistence type="predicted"/>
<dbReference type="GO" id="GO:0009307">
    <property type="term" value="P:DNA restriction-modification system"/>
    <property type="evidence" value="ECO:0007669"/>
    <property type="project" value="UniProtKB-KW"/>
</dbReference>
<dbReference type="RefSeq" id="WP_155395742.1">
    <property type="nucleotide sequence ID" value="NZ_AP019780.1"/>
</dbReference>
<evidence type="ECO:0000313" key="2">
    <source>
        <dbReference type="EMBL" id="QIB90399.1"/>
    </source>
</evidence>
<sequence>MEIMDFIDQIKVLAAKIPKLSESIKTEEATKNALVMPLLNILGYNVFDPTEVVPEFTTDYGTKKGEKVDYAIIQGGKPIILIECKNIDADLDKEHASQLFRYFSVSEAKIGILTNGIVYRFFTDIDTPNKMDDKAFLEINLLDIKEPLINELKRFKKESFNIDDLANIACELKYTREIKLILANEINSPSEEFVKYFTKKVNNAPFTQSVREKFTIFTKNALNQFINDRINDRLKLAMSDESLSSNPAEYIQAPNSGESKELPLSDVPNTSPAGILTTGEELEGYYIIKSILRESLDLKRIAIRDKKSYCGVLLDDNNRKPICRMYFNTKQKYLGLFSENKDEEKVPIEDLNCIYNYADKLRNIVNSYDNGRQNMEGTD</sequence>
<keyword evidence="2" id="KW-0540">Nuclease</keyword>
<dbReference type="PIRSF" id="PIRSF035009">
    <property type="entry name" value="UCP035009_HSDR_N"/>
    <property type="match status" value="1"/>
</dbReference>
<gene>
    <name evidence="2" type="ORF">FQU78_04350</name>
</gene>
<reference evidence="2 3" key="1">
    <citation type="journal article" date="2020" name="Environ. Microbiol. Rep.">
        <title>Redox cycling of Fe(II) and Fe(III) in magnetite accelerates aceticlastic methanogenesis by Methanosarcina mazei.</title>
        <authorList>
            <person name="Wang H."/>
            <person name="Byrne J.M."/>
            <person name="Liu P."/>
            <person name="Liu J."/>
            <person name="Dong X."/>
            <person name="Lu Y."/>
        </authorList>
    </citation>
    <scope>NUCLEOTIDE SEQUENCE [LARGE SCALE GENOMIC DNA]</scope>
    <source>
        <strain evidence="3">zm-15</strain>
    </source>
</reference>
<evidence type="ECO:0000259" key="1">
    <source>
        <dbReference type="Pfam" id="PF04313"/>
    </source>
</evidence>
<keyword evidence="2" id="KW-0378">Hydrolase</keyword>
<dbReference type="GO" id="GO:0005524">
    <property type="term" value="F:ATP binding"/>
    <property type="evidence" value="ECO:0007669"/>
    <property type="project" value="UniProtKB-KW"/>
</dbReference>
<dbReference type="InterPro" id="IPR007409">
    <property type="entry name" value="Restrct_endonuc_type1_HsdR_N"/>
</dbReference>
<dbReference type="GO" id="GO:0003677">
    <property type="term" value="F:DNA binding"/>
    <property type="evidence" value="ECO:0007669"/>
    <property type="project" value="UniProtKB-KW"/>
</dbReference>
<dbReference type="InterPro" id="IPR017035">
    <property type="entry name" value="UCP035009_HsdR_All3000-type"/>
</dbReference>
<name>A0A6C0VG26_METMZ</name>
<evidence type="ECO:0000313" key="3">
    <source>
        <dbReference type="Proteomes" id="UP000467371"/>
    </source>
</evidence>
<dbReference type="GO" id="GO:0009035">
    <property type="term" value="F:type I site-specific deoxyribonuclease activity"/>
    <property type="evidence" value="ECO:0007669"/>
    <property type="project" value="UniProtKB-EC"/>
</dbReference>
<dbReference type="GeneID" id="24850480"/>
<keyword evidence="2" id="KW-0255">Endonuclease</keyword>
<dbReference type="OrthoDB" id="330911at2157"/>
<protein>
    <submittedName>
        <fullName evidence="2">Restriction endonuclease</fullName>
    </submittedName>
</protein>
<dbReference type="Proteomes" id="UP000467371">
    <property type="component" value="Chromosome"/>
</dbReference>